<dbReference type="Gene3D" id="3.60.21.10">
    <property type="match status" value="1"/>
</dbReference>
<dbReference type="SUPFAM" id="SSF56300">
    <property type="entry name" value="Metallo-dependent phosphatases"/>
    <property type="match status" value="1"/>
</dbReference>
<dbReference type="Pfam" id="PF00149">
    <property type="entry name" value="Metallophos"/>
    <property type="match status" value="1"/>
</dbReference>
<name>A0A8G2BKB2_9PROT</name>
<proteinExistence type="inferred from homology"/>
<feature type="chain" id="PRO_5034944620" evidence="2">
    <location>
        <begin position="25"/>
        <end position="500"/>
    </location>
</feature>
<evidence type="ECO:0000256" key="1">
    <source>
        <dbReference type="ARBA" id="ARBA00022729"/>
    </source>
</evidence>
<comment type="similarity">
    <text evidence="2">Belongs to the 5'-nucleotidase family.</text>
</comment>
<dbReference type="Proteomes" id="UP000198615">
    <property type="component" value="Unassembled WGS sequence"/>
</dbReference>
<sequence length="500" mass="52848">MFSFLRTFTFALVAVAALAGPAAAEPLKLVLLHLNDWDKMESAGKVASVIAAEKKAAEAEGAFVLVTFGGDLISPSLMSGIDKGAHMIELAEQVGIQYATLGNHEFDLGDEVLKARVAESDFTWISSNVTLDGNPFPGVEGPQIIDMNGYKIGLIGLTTPDTTFLASPGPGVAFADYTESATSAAGAVKELGADFVIVLSHGGESLERGLTRSVKDVDLVLGGHDHLARIVYDGRDMTASSGSQGEFIAKTVIVMDKVEKRGKMSLVWSPSFDLVATADVTPEPTVQAQVDEYTAALDRELGQVIGSSGVDLDTRRAAIRSQETTFGNLVADASREATGADIAIANGGGIRGDTLYPAGTQITRKMVLTELPFGNTTVKLEVTGKQVREALEHGVSGIEDGQGRFPQVSGMTYSFDASKPVGQRILQVLVHDQPLDDNKVYTLATNDYVGTGGDGYGMFKGSKVLVDKDAGGLLATQVIDYVIQRSTISPTVNGRIKRVD</sequence>
<organism evidence="5 6">
    <name type="scientific">Thalassobaculum litoreum DSM 18839</name>
    <dbReference type="NCBI Taxonomy" id="1123362"/>
    <lineage>
        <taxon>Bacteria</taxon>
        <taxon>Pseudomonadati</taxon>
        <taxon>Pseudomonadota</taxon>
        <taxon>Alphaproteobacteria</taxon>
        <taxon>Rhodospirillales</taxon>
        <taxon>Thalassobaculaceae</taxon>
        <taxon>Thalassobaculum</taxon>
    </lineage>
</organism>
<evidence type="ECO:0000256" key="2">
    <source>
        <dbReference type="RuleBase" id="RU362119"/>
    </source>
</evidence>
<dbReference type="GO" id="GO:0000166">
    <property type="term" value="F:nucleotide binding"/>
    <property type="evidence" value="ECO:0007669"/>
    <property type="project" value="UniProtKB-KW"/>
</dbReference>
<dbReference type="PRINTS" id="PR01607">
    <property type="entry name" value="APYRASEFAMLY"/>
</dbReference>
<gene>
    <name evidence="5" type="ORF">SAMN05660686_03660</name>
</gene>
<dbReference type="GO" id="GO:0016787">
    <property type="term" value="F:hydrolase activity"/>
    <property type="evidence" value="ECO:0007669"/>
    <property type="project" value="UniProtKB-KW"/>
</dbReference>
<feature type="domain" description="Calcineurin-like phosphoesterase" evidence="3">
    <location>
        <begin position="32"/>
        <end position="226"/>
    </location>
</feature>
<dbReference type="PANTHER" id="PTHR11575">
    <property type="entry name" value="5'-NUCLEOTIDASE-RELATED"/>
    <property type="match status" value="1"/>
</dbReference>
<dbReference type="Pfam" id="PF02872">
    <property type="entry name" value="5_nucleotid_C"/>
    <property type="match status" value="1"/>
</dbReference>
<comment type="caution">
    <text evidence="5">The sequence shown here is derived from an EMBL/GenBank/DDBJ whole genome shotgun (WGS) entry which is preliminary data.</text>
</comment>
<dbReference type="Gene3D" id="3.90.780.10">
    <property type="entry name" value="5'-Nucleotidase, C-terminal domain"/>
    <property type="match status" value="1"/>
</dbReference>
<evidence type="ECO:0000313" key="6">
    <source>
        <dbReference type="Proteomes" id="UP000198615"/>
    </source>
</evidence>
<dbReference type="PANTHER" id="PTHR11575:SF24">
    <property type="entry name" value="5'-NUCLEOTIDASE"/>
    <property type="match status" value="1"/>
</dbReference>
<evidence type="ECO:0000259" key="3">
    <source>
        <dbReference type="Pfam" id="PF00149"/>
    </source>
</evidence>
<protein>
    <submittedName>
        <fullName evidence="5">5'-nucleotidase</fullName>
    </submittedName>
</protein>
<dbReference type="AlphaFoldDB" id="A0A8G2BKB2"/>
<feature type="domain" description="5'-Nucleotidase C-terminal" evidence="4">
    <location>
        <begin position="304"/>
        <end position="460"/>
    </location>
</feature>
<dbReference type="InterPro" id="IPR029052">
    <property type="entry name" value="Metallo-depent_PP-like"/>
</dbReference>
<dbReference type="SUPFAM" id="SSF55816">
    <property type="entry name" value="5'-nucleotidase (syn. UDP-sugar hydrolase), C-terminal domain"/>
    <property type="match status" value="1"/>
</dbReference>
<dbReference type="InterPro" id="IPR004843">
    <property type="entry name" value="Calcineurin-like_PHP"/>
</dbReference>
<keyword evidence="2" id="KW-0547">Nucleotide-binding</keyword>
<keyword evidence="6" id="KW-1185">Reference proteome</keyword>
<evidence type="ECO:0000313" key="5">
    <source>
        <dbReference type="EMBL" id="SDG20336.1"/>
    </source>
</evidence>
<dbReference type="InterPro" id="IPR008334">
    <property type="entry name" value="5'-Nucleotdase_C"/>
</dbReference>
<accession>A0A8G2BKB2</accession>
<dbReference type="InterPro" id="IPR036907">
    <property type="entry name" value="5'-Nucleotdase_C_sf"/>
</dbReference>
<dbReference type="GO" id="GO:0009166">
    <property type="term" value="P:nucleotide catabolic process"/>
    <property type="evidence" value="ECO:0007669"/>
    <property type="project" value="InterPro"/>
</dbReference>
<dbReference type="InterPro" id="IPR006179">
    <property type="entry name" value="5_nucleotidase/apyrase"/>
</dbReference>
<dbReference type="EMBL" id="FNBW01000012">
    <property type="protein sequence ID" value="SDG20336.1"/>
    <property type="molecule type" value="Genomic_DNA"/>
</dbReference>
<dbReference type="RefSeq" id="WP_175474291.1">
    <property type="nucleotide sequence ID" value="NZ_FNBW01000012.1"/>
</dbReference>
<keyword evidence="1 2" id="KW-0732">Signal</keyword>
<keyword evidence="2" id="KW-0378">Hydrolase</keyword>
<reference evidence="5 6" key="1">
    <citation type="submission" date="2016-10" db="EMBL/GenBank/DDBJ databases">
        <authorList>
            <person name="Varghese N."/>
            <person name="Submissions S."/>
        </authorList>
    </citation>
    <scope>NUCLEOTIDE SEQUENCE [LARGE SCALE GENOMIC DNA]</scope>
    <source>
        <strain evidence="5 6">DSM 18839</strain>
    </source>
</reference>
<evidence type="ECO:0000259" key="4">
    <source>
        <dbReference type="Pfam" id="PF02872"/>
    </source>
</evidence>
<feature type="signal peptide" evidence="2">
    <location>
        <begin position="1"/>
        <end position="24"/>
    </location>
</feature>